<dbReference type="Proteomes" id="UP000031975">
    <property type="component" value="Unassembled WGS sequence"/>
</dbReference>
<dbReference type="NCBIfam" id="NF045879">
    <property type="entry name" value="ICE_Mbov_0392"/>
    <property type="match status" value="1"/>
</dbReference>
<proteinExistence type="predicted"/>
<gene>
    <name evidence="1" type="ORF">MCGM508_01615</name>
</gene>
<accession>A0A0C2VFU8</accession>
<comment type="caution">
    <text evidence="1">The sequence shown here is derived from an EMBL/GenBank/DDBJ whole genome shotgun (WGS) entry which is preliminary data.</text>
</comment>
<dbReference type="RefSeq" id="WP_041159686.1">
    <property type="nucleotide sequence ID" value="NZ_JXQB01000001.1"/>
</dbReference>
<evidence type="ECO:0000313" key="2">
    <source>
        <dbReference type="Proteomes" id="UP000031975"/>
    </source>
</evidence>
<reference evidence="1 2" key="1">
    <citation type="submission" date="2015-01" db="EMBL/GenBank/DDBJ databases">
        <title>Draft Genome Sequence of Mycoplasma capricolum subsp. capricolum str. GM508D.</title>
        <authorList>
            <person name="Calcutt M.J."/>
            <person name="Foecking M.F."/>
        </authorList>
    </citation>
    <scope>NUCLEOTIDE SEQUENCE [LARGE SCALE GENOMIC DNA]</scope>
    <source>
        <strain evidence="1 2">GM508D</strain>
    </source>
</reference>
<name>A0A0C2VFU8_MYCCA</name>
<organism evidence="1 2">
    <name type="scientific">Mycoplasma capricolum subsp. capricolum</name>
    <dbReference type="NCBI Taxonomy" id="40479"/>
    <lineage>
        <taxon>Bacteria</taxon>
        <taxon>Bacillati</taxon>
        <taxon>Mycoplasmatota</taxon>
        <taxon>Mollicutes</taxon>
        <taxon>Mycoplasmataceae</taxon>
        <taxon>Mycoplasma</taxon>
    </lineage>
</organism>
<evidence type="ECO:0000313" key="1">
    <source>
        <dbReference type="EMBL" id="KIM13773.1"/>
    </source>
</evidence>
<dbReference type="AlphaFoldDB" id="A0A0C2VFU8"/>
<sequence length="191" mass="22599">MKFIEDKDLWWITQYAENVSDEGVYEVINWKIKNSDEEDRQAIVEQILNLVENMSNLDDEINKKIYNKLMSDNLFSLSKLEDINEFFDKLDYEEVEEVANYFSLDNFDEFLEKEEIISDSSLEELIDISLKEKGLDSYYINLVEPWRNSTAEYVVVNGYVNGFSDTYSKDEVQKAHKNHIIKQFIDELKLG</sequence>
<protein>
    <submittedName>
        <fullName evidence="1">Uncharacterized protein</fullName>
    </submittedName>
</protein>
<dbReference type="EMBL" id="JXQB01000001">
    <property type="protein sequence ID" value="KIM13773.1"/>
    <property type="molecule type" value="Genomic_DNA"/>
</dbReference>